<gene>
    <name evidence="2" type="ORF">FUA22_04785</name>
</gene>
<dbReference type="InterPro" id="IPR026341">
    <property type="entry name" value="T9SS_type_B"/>
</dbReference>
<dbReference type="EMBL" id="VRKQ01000008">
    <property type="protein sequence ID" value="TXG39194.1"/>
    <property type="molecule type" value="Genomic_DNA"/>
</dbReference>
<sequence>MKKIITSLILCVFSICVFAQRQASNWYFGYGAGVQFNLASNSITSVNNGQLSTNEGCSSISDEFGNLLFYTDGTTVWNKNHSTMTNGFALFGDNSSTQSAIIVPKPDDENIYYIFTVDTSIGQTDPNNGFNYSIVDMTLGGGLGEVTQKNVNLLQHCSEKLTAVLKDCITKSIWVITFASEDGTSEAYNTFHTFEVSNTGVNTASITSTFPSLFIGDRRGYLKVSPDGTKMANANAVSGLQIFDFDSSTGLVTNMEELSINSNASPYPYGVEFSPNSELLYVHAYNNFFDFENRENNEDPSNHTSVLSQFNMMAPDIQASQIILDERNLYRGGLQLGPNGKIYRALSATYNQGLPYLGVINNPNNIGAASNYQHNAISLSPNNSSQGLPPFIASFFNQQIDIIKNGESSTNLDLCEGDTYMLTSVDIPGGTYSWTLDEVPLSETDFDLEVTQSGHYEVYIDPNNGDCAIEGSAFVLFNPNPAASNHTILQCDEDGVKDGYTLFNLTEANIGLTGNDKALSVKFYIDSERTKEIDGNSFSNTSNPQTIYVEIINNKTQCFSYSELILEVSVTESNDTSIEVCDDDGVEDGYYLFNLRDFENKLVNGLPSGLDISYFETYENALLEQNALTSSFTNTTPYNQTIYARVENANNCYGISEISLIVNQLPNISIEDLTYYCLNYFPQTISINAGILDNPSNYTYNWSTGEDTYNIEINEAKEYTVTVTNSNMCSKIRTIKVEPSNLATIDNIEIKDASQNNVITIVASGEGTYQYQLLDEKNNVYASYQDSNVFENVFPGIYSIIIKDTKNDCGTTLPEKVSVIGFPKFLTPNNDGFHDTWQVYGVSSMFQPNTKIKIFDRYGKLIKELSPLGKGWDGHFNGEKLPSDDYWFSVILQDGRIFKSHFTLKY</sequence>
<dbReference type="OrthoDB" id="9765926at2"/>
<reference evidence="2 3" key="1">
    <citation type="submission" date="2019-08" db="EMBL/GenBank/DDBJ databases">
        <title>Seonamhaeicola sediminis sp. nov., isolated from marine sediment.</title>
        <authorList>
            <person name="Cao W.R."/>
        </authorList>
    </citation>
    <scope>NUCLEOTIDE SEQUENCE [LARGE SCALE GENOMIC DNA]</scope>
    <source>
        <strain evidence="2 3">1505</strain>
    </source>
</reference>
<evidence type="ECO:0000256" key="1">
    <source>
        <dbReference type="SAM" id="SignalP"/>
    </source>
</evidence>
<feature type="chain" id="PRO_5022958625" evidence="1">
    <location>
        <begin position="20"/>
        <end position="906"/>
    </location>
</feature>
<dbReference type="AlphaFoldDB" id="A0A5C7GLP0"/>
<name>A0A5C7GLP0_9FLAO</name>
<dbReference type="Proteomes" id="UP000321080">
    <property type="component" value="Unassembled WGS sequence"/>
</dbReference>
<protein>
    <submittedName>
        <fullName evidence="2">T9SS type B sorting domain-containing protein</fullName>
    </submittedName>
</protein>
<feature type="signal peptide" evidence="1">
    <location>
        <begin position="1"/>
        <end position="19"/>
    </location>
</feature>
<evidence type="ECO:0000313" key="3">
    <source>
        <dbReference type="Proteomes" id="UP000321080"/>
    </source>
</evidence>
<comment type="caution">
    <text evidence="2">The sequence shown here is derived from an EMBL/GenBank/DDBJ whole genome shotgun (WGS) entry which is preliminary data.</text>
</comment>
<proteinExistence type="predicted"/>
<organism evidence="2 3">
    <name type="scientific">Seonamhaeicola maritimus</name>
    <dbReference type="NCBI Taxonomy" id="2591822"/>
    <lineage>
        <taxon>Bacteria</taxon>
        <taxon>Pseudomonadati</taxon>
        <taxon>Bacteroidota</taxon>
        <taxon>Flavobacteriia</taxon>
        <taxon>Flavobacteriales</taxon>
        <taxon>Flavobacteriaceae</taxon>
    </lineage>
</organism>
<accession>A0A5C7GLP0</accession>
<dbReference type="Pfam" id="PF13585">
    <property type="entry name" value="CHU_C"/>
    <property type="match status" value="1"/>
</dbReference>
<keyword evidence="1" id="KW-0732">Signal</keyword>
<dbReference type="SUPFAM" id="SSF69304">
    <property type="entry name" value="Tricorn protease N-terminal domain"/>
    <property type="match status" value="1"/>
</dbReference>
<evidence type="ECO:0000313" key="2">
    <source>
        <dbReference type="EMBL" id="TXG39194.1"/>
    </source>
</evidence>
<keyword evidence="3" id="KW-1185">Reference proteome</keyword>
<dbReference type="RefSeq" id="WP_147766686.1">
    <property type="nucleotide sequence ID" value="NZ_VRKQ01000008.1"/>
</dbReference>
<dbReference type="NCBIfam" id="TIGR04131">
    <property type="entry name" value="Bac_Flav_CTERM"/>
    <property type="match status" value="1"/>
</dbReference>